<name>A0A1N6KFD3_9BURK</name>
<sequence>MKTDDIQLMAYADGTLSPHEREQINARIRRSVKTAIRVTRLQASRLPYREAFAHQKLPSVPQRLIEKITEMVAAAAKTGK</sequence>
<evidence type="ECO:0000313" key="1">
    <source>
        <dbReference type="EMBL" id="SIO55294.1"/>
    </source>
</evidence>
<organism evidence="1 2">
    <name type="scientific">Paraburkholderia phenazinium</name>
    <dbReference type="NCBI Taxonomy" id="60549"/>
    <lineage>
        <taxon>Bacteria</taxon>
        <taxon>Pseudomonadati</taxon>
        <taxon>Pseudomonadota</taxon>
        <taxon>Betaproteobacteria</taxon>
        <taxon>Burkholderiales</taxon>
        <taxon>Burkholderiaceae</taxon>
        <taxon>Paraburkholderia</taxon>
    </lineage>
</organism>
<evidence type="ECO:0000313" key="2">
    <source>
        <dbReference type="Proteomes" id="UP000184693"/>
    </source>
</evidence>
<proteinExistence type="predicted"/>
<accession>A0A1N6KFD3</accession>
<dbReference type="RefSeq" id="WP_074268791.1">
    <property type="nucleotide sequence ID" value="NZ_FSRM01000002.1"/>
</dbReference>
<dbReference type="OrthoDB" id="9112904at2"/>
<dbReference type="EMBL" id="FSRM01000002">
    <property type="protein sequence ID" value="SIO55294.1"/>
    <property type="molecule type" value="Genomic_DNA"/>
</dbReference>
<dbReference type="AlphaFoldDB" id="A0A1N6KFD3"/>
<dbReference type="Proteomes" id="UP000184693">
    <property type="component" value="Unassembled WGS sequence"/>
</dbReference>
<gene>
    <name evidence="1" type="ORF">SAMN05444168_7063</name>
</gene>
<protein>
    <submittedName>
        <fullName evidence="1">Uncharacterized protein</fullName>
    </submittedName>
</protein>
<reference evidence="1 2" key="1">
    <citation type="submission" date="2016-11" db="EMBL/GenBank/DDBJ databases">
        <authorList>
            <person name="Jaros S."/>
            <person name="Januszkiewicz K."/>
            <person name="Wedrychowicz H."/>
        </authorList>
    </citation>
    <scope>NUCLEOTIDE SEQUENCE [LARGE SCALE GENOMIC DNA]</scope>
    <source>
        <strain evidence="1 2">GAS86</strain>
    </source>
</reference>